<protein>
    <submittedName>
        <fullName evidence="3">Uncharacterized protein</fullName>
    </submittedName>
</protein>
<keyword evidence="2" id="KW-0472">Membrane</keyword>
<keyword evidence="4" id="KW-1185">Reference proteome</keyword>
<dbReference type="EMBL" id="MU001504">
    <property type="protein sequence ID" value="KAF2442144.1"/>
    <property type="molecule type" value="Genomic_DNA"/>
</dbReference>
<evidence type="ECO:0000256" key="2">
    <source>
        <dbReference type="SAM" id="Phobius"/>
    </source>
</evidence>
<accession>A0A9P4U8C1</accession>
<proteinExistence type="predicted"/>
<dbReference type="Proteomes" id="UP000799764">
    <property type="component" value="Unassembled WGS sequence"/>
</dbReference>
<dbReference type="InterPro" id="IPR022185">
    <property type="entry name" value="DUF3712"/>
</dbReference>
<keyword evidence="2" id="KW-0812">Transmembrane</keyword>
<organism evidence="3 4">
    <name type="scientific">Karstenula rhodostoma CBS 690.94</name>
    <dbReference type="NCBI Taxonomy" id="1392251"/>
    <lineage>
        <taxon>Eukaryota</taxon>
        <taxon>Fungi</taxon>
        <taxon>Dikarya</taxon>
        <taxon>Ascomycota</taxon>
        <taxon>Pezizomycotina</taxon>
        <taxon>Dothideomycetes</taxon>
        <taxon>Pleosporomycetidae</taxon>
        <taxon>Pleosporales</taxon>
        <taxon>Massarineae</taxon>
        <taxon>Didymosphaeriaceae</taxon>
        <taxon>Karstenula</taxon>
    </lineage>
</organism>
<dbReference type="OrthoDB" id="10039566at2759"/>
<dbReference type="AlphaFoldDB" id="A0A9P4U8C1"/>
<evidence type="ECO:0000313" key="4">
    <source>
        <dbReference type="Proteomes" id="UP000799764"/>
    </source>
</evidence>
<dbReference type="GO" id="GO:0000329">
    <property type="term" value="C:fungal-type vacuole membrane"/>
    <property type="evidence" value="ECO:0007669"/>
    <property type="project" value="InterPro"/>
</dbReference>
<evidence type="ECO:0000313" key="3">
    <source>
        <dbReference type="EMBL" id="KAF2442144.1"/>
    </source>
</evidence>
<reference evidence="3" key="1">
    <citation type="journal article" date="2020" name="Stud. Mycol.">
        <title>101 Dothideomycetes genomes: a test case for predicting lifestyles and emergence of pathogens.</title>
        <authorList>
            <person name="Haridas S."/>
            <person name="Albert R."/>
            <person name="Binder M."/>
            <person name="Bloem J."/>
            <person name="Labutti K."/>
            <person name="Salamov A."/>
            <person name="Andreopoulos B."/>
            <person name="Baker S."/>
            <person name="Barry K."/>
            <person name="Bills G."/>
            <person name="Bluhm B."/>
            <person name="Cannon C."/>
            <person name="Castanera R."/>
            <person name="Culley D."/>
            <person name="Daum C."/>
            <person name="Ezra D."/>
            <person name="Gonzalez J."/>
            <person name="Henrissat B."/>
            <person name="Kuo A."/>
            <person name="Liang C."/>
            <person name="Lipzen A."/>
            <person name="Lutzoni F."/>
            <person name="Magnuson J."/>
            <person name="Mondo S."/>
            <person name="Nolan M."/>
            <person name="Ohm R."/>
            <person name="Pangilinan J."/>
            <person name="Park H.-J."/>
            <person name="Ramirez L."/>
            <person name="Alfaro M."/>
            <person name="Sun H."/>
            <person name="Tritt A."/>
            <person name="Yoshinaga Y."/>
            <person name="Zwiers L.-H."/>
            <person name="Turgeon B."/>
            <person name="Goodwin S."/>
            <person name="Spatafora J."/>
            <person name="Crous P."/>
            <person name="Grigoriev I."/>
        </authorList>
    </citation>
    <scope>NUCLEOTIDE SEQUENCE</scope>
    <source>
        <strain evidence="3">CBS 690.94</strain>
    </source>
</reference>
<keyword evidence="2" id="KW-1133">Transmembrane helix</keyword>
<feature type="compositionally biased region" description="Basic and acidic residues" evidence="1">
    <location>
        <begin position="1"/>
        <end position="21"/>
    </location>
</feature>
<dbReference type="Pfam" id="PF12505">
    <property type="entry name" value="DUF3712"/>
    <property type="match status" value="1"/>
</dbReference>
<feature type="region of interest" description="Disordered" evidence="1">
    <location>
        <begin position="1"/>
        <end position="25"/>
    </location>
</feature>
<dbReference type="PANTHER" id="PTHR35895">
    <property type="entry name" value="CHROMOSOME 16, WHOLE GENOME SHOTGUN SEQUENCE"/>
    <property type="match status" value="1"/>
</dbReference>
<evidence type="ECO:0000256" key="1">
    <source>
        <dbReference type="SAM" id="MobiDB-lite"/>
    </source>
</evidence>
<dbReference type="InterPro" id="IPR046368">
    <property type="entry name" value="Tag1"/>
</dbReference>
<comment type="caution">
    <text evidence="3">The sequence shown here is derived from an EMBL/GenBank/DDBJ whole genome shotgun (WGS) entry which is preliminary data.</text>
</comment>
<gene>
    <name evidence="3" type="ORF">P171DRAFT_433702</name>
</gene>
<name>A0A9P4U8C1_9PLEO</name>
<dbReference type="PANTHER" id="PTHR35895:SF1">
    <property type="entry name" value="LIPID-BINDING SERUM GLYCOPROTEIN C-TERMINAL DOMAIN-CONTAINING PROTEIN"/>
    <property type="match status" value="1"/>
</dbReference>
<sequence length="365" mass="39594">MDDKDMGPVRSEVTRTSDDHVTTAAAPQKKGGVLNTLYPPGPRAGAGPRVKNHCRKFWWCDLLVLVAIILVIVLPIIFVAIPKKAQHDINASTLEVTDQEVTNPEPDKIHLKIKSIARSSSSFHPTLDAFEAGLSLPGKEPFLFVNVPETKAEAETEINIEQDAPIANMDSFKEYTKTTIGSETFTVVMSGKTKVHQKGLSAISVDYTNQIEMKGLNKLSGLKITNIKILFGTKNKLADGSNMIGNVIIPNPSVMTLELGNVTMNLSIDGKSIGTTLLPNLVLKPGENNSTMSSILDQEGLPVISLVQEKYKDGVIPLEIVGNSTIRNGEHLEYFEEAIQANVIKMNLDIGPALKEIGIKVTSSS</sequence>
<feature type="transmembrane region" description="Helical" evidence="2">
    <location>
        <begin position="58"/>
        <end position="81"/>
    </location>
</feature>